<dbReference type="AlphaFoldDB" id="A0A1G6YLW6"/>
<keyword evidence="2" id="KW-1185">Reference proteome</keyword>
<proteinExistence type="predicted"/>
<dbReference type="Proteomes" id="UP000199072">
    <property type="component" value="Unassembled WGS sequence"/>
</dbReference>
<reference evidence="1 2" key="1">
    <citation type="submission" date="2016-10" db="EMBL/GenBank/DDBJ databases">
        <authorList>
            <person name="de Groot N.N."/>
        </authorList>
    </citation>
    <scope>NUCLEOTIDE SEQUENCE [LARGE SCALE GENOMIC DNA]</scope>
    <source>
        <strain evidence="1 2">47C3B</strain>
    </source>
</reference>
<sequence>MAVRILSIKTDETPHENPYVAIDSLEWVNERVNIKGLTERTKLYDWIKNEDGEAYIIDSEGNKTCLIPALCPDGNKYVKTDCDESENDLLLSLPECA</sequence>
<evidence type="ECO:0000313" key="2">
    <source>
        <dbReference type="Proteomes" id="UP000199072"/>
    </source>
</evidence>
<gene>
    <name evidence="1" type="ORF">SAMN05216464_10325</name>
</gene>
<dbReference type="RefSeq" id="WP_091147609.1">
    <property type="nucleotide sequence ID" value="NZ_FNAI01000003.1"/>
</dbReference>
<accession>A0A1G6YLW6</accession>
<evidence type="ECO:0000313" key="1">
    <source>
        <dbReference type="EMBL" id="SDD91378.1"/>
    </source>
</evidence>
<dbReference type="OrthoDB" id="826539at2"/>
<protein>
    <recommendedName>
        <fullName evidence="3">DUF3892 domain-containing protein</fullName>
    </recommendedName>
</protein>
<organism evidence="1 2">
    <name type="scientific">Mucilaginibacter pineti</name>
    <dbReference type="NCBI Taxonomy" id="1391627"/>
    <lineage>
        <taxon>Bacteria</taxon>
        <taxon>Pseudomonadati</taxon>
        <taxon>Bacteroidota</taxon>
        <taxon>Sphingobacteriia</taxon>
        <taxon>Sphingobacteriales</taxon>
        <taxon>Sphingobacteriaceae</taxon>
        <taxon>Mucilaginibacter</taxon>
    </lineage>
</organism>
<evidence type="ECO:0008006" key="3">
    <source>
        <dbReference type="Google" id="ProtNLM"/>
    </source>
</evidence>
<name>A0A1G6YLW6_9SPHI</name>
<dbReference type="EMBL" id="FNAI01000003">
    <property type="protein sequence ID" value="SDD91378.1"/>
    <property type="molecule type" value="Genomic_DNA"/>
</dbReference>